<dbReference type="InterPro" id="IPR036249">
    <property type="entry name" value="Thioredoxin-like_sf"/>
</dbReference>
<gene>
    <name evidence="3" type="ORF">ABS311_19210</name>
</gene>
<dbReference type="PANTHER" id="PTHR30041:SF8">
    <property type="entry name" value="PROTEIN YFFB"/>
    <property type="match status" value="1"/>
</dbReference>
<dbReference type="CDD" id="cd03035">
    <property type="entry name" value="ArsC_Yffb"/>
    <property type="match status" value="1"/>
</dbReference>
<dbReference type="RefSeq" id="WP_185976613.1">
    <property type="nucleotide sequence ID" value="NZ_CP041660.1"/>
</dbReference>
<dbReference type="NCBIfam" id="TIGR01617">
    <property type="entry name" value="arsC_related"/>
    <property type="match status" value="1"/>
</dbReference>
<dbReference type="EMBL" id="JBELOE010000280">
    <property type="protein sequence ID" value="MER2494009.1"/>
    <property type="molecule type" value="Genomic_DNA"/>
</dbReference>
<accession>A0ABV1RM75</accession>
<dbReference type="InterPro" id="IPR006660">
    <property type="entry name" value="Arsenate_reductase-like"/>
</dbReference>
<sequence length="113" mass="13267">MITLYGINNCDTVKKAKKFLDENQIEFQFHDFKKQGLDKSLVDLWLTQIDWQTLLNKRGTTWRKLDDSIKDSVNEENVADLLVNYPSMIKRPVVNKEGEISVGFKADEWKIKF</sequence>
<dbReference type="SUPFAM" id="SSF52833">
    <property type="entry name" value="Thioredoxin-like"/>
    <property type="match status" value="1"/>
</dbReference>
<dbReference type="PROSITE" id="PS51353">
    <property type="entry name" value="ARSC"/>
    <property type="match status" value="1"/>
</dbReference>
<comment type="similarity">
    <text evidence="1 2">Belongs to the ArsC family.</text>
</comment>
<name>A0ABV1RM75_9ALTE</name>
<evidence type="ECO:0000313" key="4">
    <source>
        <dbReference type="Proteomes" id="UP001467690"/>
    </source>
</evidence>
<keyword evidence="4" id="KW-1185">Reference proteome</keyword>
<dbReference type="Gene3D" id="3.40.30.10">
    <property type="entry name" value="Glutaredoxin"/>
    <property type="match status" value="1"/>
</dbReference>
<protein>
    <submittedName>
        <fullName evidence="3">ArsC family reductase</fullName>
    </submittedName>
</protein>
<dbReference type="Proteomes" id="UP001467690">
    <property type="component" value="Unassembled WGS sequence"/>
</dbReference>
<dbReference type="NCBIfam" id="NF008107">
    <property type="entry name" value="PRK10853.1"/>
    <property type="match status" value="1"/>
</dbReference>
<organism evidence="3 4">
    <name type="scientific">Catenovulum sediminis</name>
    <dbReference type="NCBI Taxonomy" id="1740262"/>
    <lineage>
        <taxon>Bacteria</taxon>
        <taxon>Pseudomonadati</taxon>
        <taxon>Pseudomonadota</taxon>
        <taxon>Gammaproteobacteria</taxon>
        <taxon>Alteromonadales</taxon>
        <taxon>Alteromonadaceae</taxon>
        <taxon>Catenovulum</taxon>
    </lineage>
</organism>
<proteinExistence type="inferred from homology"/>
<dbReference type="InterPro" id="IPR006504">
    <property type="entry name" value="Tscrpt_reg_Spx/MgsR"/>
</dbReference>
<comment type="caution">
    <text evidence="3">The sequence shown here is derived from an EMBL/GenBank/DDBJ whole genome shotgun (WGS) entry which is preliminary data.</text>
</comment>
<dbReference type="Pfam" id="PF03960">
    <property type="entry name" value="ArsC"/>
    <property type="match status" value="1"/>
</dbReference>
<reference evidence="3 4" key="1">
    <citation type="submission" date="2024-06" db="EMBL/GenBank/DDBJ databases">
        <authorList>
            <person name="Chen R.Y."/>
        </authorList>
    </citation>
    <scope>NUCLEOTIDE SEQUENCE [LARGE SCALE GENOMIC DNA]</scope>
    <source>
        <strain evidence="3 4">D2</strain>
    </source>
</reference>
<dbReference type="PANTHER" id="PTHR30041">
    <property type="entry name" value="ARSENATE REDUCTASE"/>
    <property type="match status" value="1"/>
</dbReference>
<evidence type="ECO:0000256" key="1">
    <source>
        <dbReference type="ARBA" id="ARBA00007198"/>
    </source>
</evidence>
<evidence type="ECO:0000313" key="3">
    <source>
        <dbReference type="EMBL" id="MER2494009.1"/>
    </source>
</evidence>
<evidence type="ECO:0000256" key="2">
    <source>
        <dbReference type="PROSITE-ProRule" id="PRU01282"/>
    </source>
</evidence>